<dbReference type="EMBL" id="CAJVCH010153773">
    <property type="protein sequence ID" value="CAG7727781.1"/>
    <property type="molecule type" value="Genomic_DNA"/>
</dbReference>
<evidence type="ECO:0008006" key="3">
    <source>
        <dbReference type="Google" id="ProtNLM"/>
    </source>
</evidence>
<name>A0A8J2KM07_9HEXA</name>
<comment type="caution">
    <text evidence="1">The sequence shown here is derived from an EMBL/GenBank/DDBJ whole genome shotgun (WGS) entry which is preliminary data.</text>
</comment>
<reference evidence="1" key="1">
    <citation type="submission" date="2021-06" db="EMBL/GenBank/DDBJ databases">
        <authorList>
            <person name="Hodson N. C."/>
            <person name="Mongue J. A."/>
            <person name="Jaron S. K."/>
        </authorList>
    </citation>
    <scope>NUCLEOTIDE SEQUENCE</scope>
</reference>
<evidence type="ECO:0000313" key="2">
    <source>
        <dbReference type="Proteomes" id="UP000708208"/>
    </source>
</evidence>
<dbReference type="OrthoDB" id="10035668at2759"/>
<keyword evidence="2" id="KW-1185">Reference proteome</keyword>
<dbReference type="AlphaFoldDB" id="A0A8J2KM07"/>
<feature type="non-terminal residue" evidence="1">
    <location>
        <position position="1"/>
    </location>
</feature>
<protein>
    <recommendedName>
        <fullName evidence="3">HTH psq-type domain-containing protein</fullName>
    </recommendedName>
</protein>
<accession>A0A8J2KM07</accession>
<gene>
    <name evidence="1" type="ORF">AFUS01_LOCUS16608</name>
</gene>
<sequence length="91" mass="10537">KMVRNYIRQTTRGQTYTTDDIVNAVRFVTSGHSAHEAEKIFLVPSKTIRRRLDPKWVDPSIRKHGGFQQLFSKAQEEELASYLKIACDRSL</sequence>
<evidence type="ECO:0000313" key="1">
    <source>
        <dbReference type="EMBL" id="CAG7727781.1"/>
    </source>
</evidence>
<dbReference type="Proteomes" id="UP000708208">
    <property type="component" value="Unassembled WGS sequence"/>
</dbReference>
<organism evidence="1 2">
    <name type="scientific">Allacma fusca</name>
    <dbReference type="NCBI Taxonomy" id="39272"/>
    <lineage>
        <taxon>Eukaryota</taxon>
        <taxon>Metazoa</taxon>
        <taxon>Ecdysozoa</taxon>
        <taxon>Arthropoda</taxon>
        <taxon>Hexapoda</taxon>
        <taxon>Collembola</taxon>
        <taxon>Symphypleona</taxon>
        <taxon>Sminthuridae</taxon>
        <taxon>Allacma</taxon>
    </lineage>
</organism>
<proteinExistence type="predicted"/>